<reference evidence="6 7" key="1">
    <citation type="submission" date="2024-10" db="EMBL/GenBank/DDBJ databases">
        <title>The Natural Products Discovery Center: Release of the First 8490 Sequenced Strains for Exploring Actinobacteria Biosynthetic Diversity.</title>
        <authorList>
            <person name="Kalkreuter E."/>
            <person name="Kautsar S.A."/>
            <person name="Yang D."/>
            <person name="Bader C.D."/>
            <person name="Teijaro C.N."/>
            <person name="Fluegel L."/>
            <person name="Davis C.M."/>
            <person name="Simpson J.R."/>
            <person name="Lauterbach L."/>
            <person name="Steele A.D."/>
            <person name="Gui C."/>
            <person name="Meng S."/>
            <person name="Li G."/>
            <person name="Viehrig K."/>
            <person name="Ye F."/>
            <person name="Su P."/>
            <person name="Kiefer A.F."/>
            <person name="Nichols A."/>
            <person name="Cepeda A.J."/>
            <person name="Yan W."/>
            <person name="Fan B."/>
            <person name="Jiang Y."/>
            <person name="Adhikari A."/>
            <person name="Zheng C.-J."/>
            <person name="Schuster L."/>
            <person name="Cowan T.M."/>
            <person name="Smanski M.J."/>
            <person name="Chevrette M.G."/>
            <person name="De Carvalho L.P.S."/>
            <person name="Shen B."/>
        </authorList>
    </citation>
    <scope>NUCLEOTIDE SEQUENCE [LARGE SCALE GENOMIC DNA]</scope>
    <source>
        <strain evidence="6 7">NPDC005497</strain>
    </source>
</reference>
<keyword evidence="3" id="KW-0804">Transcription</keyword>
<dbReference type="SUPFAM" id="SSF46785">
    <property type="entry name" value="Winged helix' DNA-binding domain"/>
    <property type="match status" value="1"/>
</dbReference>
<dbReference type="InterPro" id="IPR002577">
    <property type="entry name" value="HTH_HxlR"/>
</dbReference>
<proteinExistence type="predicted"/>
<feature type="region of interest" description="Disordered" evidence="4">
    <location>
        <begin position="129"/>
        <end position="152"/>
    </location>
</feature>
<dbReference type="Gene3D" id="1.10.10.10">
    <property type="entry name" value="Winged helix-like DNA-binding domain superfamily/Winged helix DNA-binding domain"/>
    <property type="match status" value="1"/>
</dbReference>
<dbReference type="Pfam" id="PF01638">
    <property type="entry name" value="HxlR"/>
    <property type="match status" value="1"/>
</dbReference>
<dbReference type="PANTHER" id="PTHR33204:SF18">
    <property type="entry name" value="TRANSCRIPTIONAL REGULATORY PROTEIN"/>
    <property type="match status" value="1"/>
</dbReference>
<dbReference type="Proteomes" id="UP001601422">
    <property type="component" value="Unassembled WGS sequence"/>
</dbReference>
<protein>
    <submittedName>
        <fullName evidence="6">Winged helix-turn-helix transcriptional regulator</fullName>
    </submittedName>
</protein>
<keyword evidence="7" id="KW-1185">Reference proteome</keyword>
<dbReference type="PROSITE" id="PS51118">
    <property type="entry name" value="HTH_HXLR"/>
    <property type="match status" value="1"/>
</dbReference>
<evidence type="ECO:0000256" key="2">
    <source>
        <dbReference type="ARBA" id="ARBA00023125"/>
    </source>
</evidence>
<sequence>MTQPEIRGDDVTWTDPTCPVARTLDLVGDRWSLLIVRDAMDGARAFTDFQQRTGIARNILTDRLRRLTERGILARQTAPSGKRQVYALTPAGRDLFTVVVALRQWGERHAFAADEPHSVLLDHHGHELAELRPTSSSGAPVDPDTTSVRRER</sequence>
<keyword evidence="2" id="KW-0238">DNA-binding</keyword>
<accession>A0ABW6MSS3</accession>
<dbReference type="EMBL" id="JBIAJP010000001">
    <property type="protein sequence ID" value="MFF0003618.1"/>
    <property type="molecule type" value="Genomic_DNA"/>
</dbReference>
<evidence type="ECO:0000259" key="5">
    <source>
        <dbReference type="PROSITE" id="PS51118"/>
    </source>
</evidence>
<feature type="domain" description="HTH hxlR-type" evidence="5">
    <location>
        <begin position="18"/>
        <end position="114"/>
    </location>
</feature>
<dbReference type="InterPro" id="IPR036388">
    <property type="entry name" value="WH-like_DNA-bd_sf"/>
</dbReference>
<dbReference type="InterPro" id="IPR036390">
    <property type="entry name" value="WH_DNA-bd_sf"/>
</dbReference>
<organism evidence="6 7">
    <name type="scientific">Streptomyces tibetensis</name>
    <dbReference type="NCBI Taxonomy" id="2382123"/>
    <lineage>
        <taxon>Bacteria</taxon>
        <taxon>Bacillati</taxon>
        <taxon>Actinomycetota</taxon>
        <taxon>Actinomycetes</taxon>
        <taxon>Kitasatosporales</taxon>
        <taxon>Streptomycetaceae</taxon>
        <taxon>Streptomyces</taxon>
    </lineage>
</organism>
<evidence type="ECO:0000256" key="4">
    <source>
        <dbReference type="SAM" id="MobiDB-lite"/>
    </source>
</evidence>
<name>A0ABW6MSS3_9ACTN</name>
<evidence type="ECO:0000256" key="1">
    <source>
        <dbReference type="ARBA" id="ARBA00023015"/>
    </source>
</evidence>
<dbReference type="PANTHER" id="PTHR33204">
    <property type="entry name" value="TRANSCRIPTIONAL REGULATOR, MARR FAMILY"/>
    <property type="match status" value="1"/>
</dbReference>
<comment type="caution">
    <text evidence="6">The sequence shown here is derived from an EMBL/GenBank/DDBJ whole genome shotgun (WGS) entry which is preliminary data.</text>
</comment>
<evidence type="ECO:0000313" key="6">
    <source>
        <dbReference type="EMBL" id="MFF0003618.1"/>
    </source>
</evidence>
<evidence type="ECO:0000256" key="3">
    <source>
        <dbReference type="ARBA" id="ARBA00023163"/>
    </source>
</evidence>
<evidence type="ECO:0000313" key="7">
    <source>
        <dbReference type="Proteomes" id="UP001601422"/>
    </source>
</evidence>
<gene>
    <name evidence="6" type="ORF">ACFYQT_09235</name>
</gene>
<dbReference type="RefSeq" id="WP_361951132.1">
    <property type="nucleotide sequence ID" value="NZ_JBEXVS010000117.1"/>
</dbReference>
<keyword evidence="1" id="KW-0805">Transcription regulation</keyword>